<dbReference type="AlphaFoldDB" id="A0A9W9MJL3"/>
<comment type="caution">
    <text evidence="2">The sequence shown here is derived from an EMBL/GenBank/DDBJ whole genome shotgun (WGS) entry which is preliminary data.</text>
</comment>
<organism evidence="2 3">
    <name type="scientific">Penicillium cf. viridicatum</name>
    <dbReference type="NCBI Taxonomy" id="2972119"/>
    <lineage>
        <taxon>Eukaryota</taxon>
        <taxon>Fungi</taxon>
        <taxon>Dikarya</taxon>
        <taxon>Ascomycota</taxon>
        <taxon>Pezizomycotina</taxon>
        <taxon>Eurotiomycetes</taxon>
        <taxon>Eurotiomycetidae</taxon>
        <taxon>Eurotiales</taxon>
        <taxon>Aspergillaceae</taxon>
        <taxon>Penicillium</taxon>
    </lineage>
</organism>
<name>A0A9W9MJL3_9EURO</name>
<evidence type="ECO:0000313" key="3">
    <source>
        <dbReference type="Proteomes" id="UP001150942"/>
    </source>
</evidence>
<gene>
    <name evidence="2" type="ORF">N7449_004573</name>
</gene>
<keyword evidence="1" id="KW-0472">Membrane</keyword>
<evidence type="ECO:0000256" key="1">
    <source>
        <dbReference type="SAM" id="Phobius"/>
    </source>
</evidence>
<reference evidence="2" key="2">
    <citation type="journal article" date="2023" name="IMA Fungus">
        <title>Comparative genomic study of the Penicillium genus elucidates a diverse pangenome and 15 lateral gene transfer events.</title>
        <authorList>
            <person name="Petersen C."/>
            <person name="Sorensen T."/>
            <person name="Nielsen M.R."/>
            <person name="Sondergaard T.E."/>
            <person name="Sorensen J.L."/>
            <person name="Fitzpatrick D.A."/>
            <person name="Frisvad J.C."/>
            <person name="Nielsen K.L."/>
        </authorList>
    </citation>
    <scope>NUCLEOTIDE SEQUENCE</scope>
    <source>
        <strain evidence="2">IBT 20477</strain>
    </source>
</reference>
<evidence type="ECO:0000313" key="2">
    <source>
        <dbReference type="EMBL" id="KAJ5202494.1"/>
    </source>
</evidence>
<protein>
    <submittedName>
        <fullName evidence="2">Uncharacterized protein</fullName>
    </submittedName>
</protein>
<dbReference type="EMBL" id="JAPQKQ010000003">
    <property type="protein sequence ID" value="KAJ5202494.1"/>
    <property type="molecule type" value="Genomic_DNA"/>
</dbReference>
<feature type="transmembrane region" description="Helical" evidence="1">
    <location>
        <begin position="6"/>
        <end position="27"/>
    </location>
</feature>
<dbReference type="Proteomes" id="UP001150942">
    <property type="component" value="Unassembled WGS sequence"/>
</dbReference>
<keyword evidence="1" id="KW-0812">Transmembrane</keyword>
<keyword evidence="1" id="KW-1133">Transmembrane helix</keyword>
<dbReference type="OrthoDB" id="4510955at2759"/>
<sequence>MGWSPEAIIALITLLITGPPSLVLLWIHFRERRESAPSDREHSVTLLWMSESEYFGYNERILEGGLVDYRIPAS</sequence>
<reference evidence="2" key="1">
    <citation type="submission" date="2022-11" db="EMBL/GenBank/DDBJ databases">
        <authorList>
            <person name="Petersen C."/>
        </authorList>
    </citation>
    <scope>NUCLEOTIDE SEQUENCE</scope>
    <source>
        <strain evidence="2">IBT 20477</strain>
    </source>
</reference>
<proteinExistence type="predicted"/>
<accession>A0A9W9MJL3</accession>
<keyword evidence="3" id="KW-1185">Reference proteome</keyword>